<comment type="caution">
    <text evidence="16">The sequence shown here is derived from an EMBL/GenBank/DDBJ whole genome shotgun (WGS) entry which is preliminary data.</text>
</comment>
<evidence type="ECO:0000256" key="5">
    <source>
        <dbReference type="ARBA" id="ARBA00022826"/>
    </source>
</evidence>
<dbReference type="GO" id="GO:0008076">
    <property type="term" value="C:voltage-gated potassium channel complex"/>
    <property type="evidence" value="ECO:0007669"/>
    <property type="project" value="InterPro"/>
</dbReference>
<keyword evidence="5" id="KW-0631">Potassium channel</keyword>
<keyword evidence="2" id="KW-0813">Transport</keyword>
<protein>
    <recommendedName>
        <fullName evidence="15">EF-hand domain-containing protein</fullName>
    </recommendedName>
</protein>
<feature type="domain" description="EF-hand" evidence="15">
    <location>
        <begin position="489"/>
        <end position="524"/>
    </location>
</feature>
<dbReference type="InterPro" id="IPR018247">
    <property type="entry name" value="EF_Hand_1_Ca_BS"/>
</dbReference>
<evidence type="ECO:0000256" key="2">
    <source>
        <dbReference type="ARBA" id="ARBA00022448"/>
    </source>
</evidence>
<keyword evidence="6" id="KW-0106">Calcium</keyword>
<evidence type="ECO:0000313" key="16">
    <source>
        <dbReference type="EMBL" id="CAE8709693.1"/>
    </source>
</evidence>
<dbReference type="InterPro" id="IPR005821">
    <property type="entry name" value="Ion_trans_dom"/>
</dbReference>
<name>A0A813KPW5_POLGL</name>
<organism evidence="16 17">
    <name type="scientific">Polarella glacialis</name>
    <name type="common">Dinoflagellate</name>
    <dbReference type="NCBI Taxonomy" id="89957"/>
    <lineage>
        <taxon>Eukaryota</taxon>
        <taxon>Sar</taxon>
        <taxon>Alveolata</taxon>
        <taxon>Dinophyceae</taxon>
        <taxon>Suessiales</taxon>
        <taxon>Suessiaceae</taxon>
        <taxon>Polarella</taxon>
    </lineage>
</organism>
<dbReference type="Gene3D" id="1.10.287.70">
    <property type="match status" value="1"/>
</dbReference>
<feature type="transmembrane region" description="Helical" evidence="14">
    <location>
        <begin position="403"/>
        <end position="425"/>
    </location>
</feature>
<dbReference type="GO" id="GO:0005249">
    <property type="term" value="F:voltage-gated potassium channel activity"/>
    <property type="evidence" value="ECO:0007669"/>
    <property type="project" value="InterPro"/>
</dbReference>
<keyword evidence="3" id="KW-0633">Potassium transport</keyword>
<keyword evidence="10" id="KW-0406">Ion transport</keyword>
<evidence type="ECO:0000259" key="15">
    <source>
        <dbReference type="PROSITE" id="PS50222"/>
    </source>
</evidence>
<dbReference type="PROSITE" id="PS00018">
    <property type="entry name" value="EF_HAND_1"/>
    <property type="match status" value="2"/>
</dbReference>
<dbReference type="Gene3D" id="1.10.238.10">
    <property type="entry name" value="EF-hand"/>
    <property type="match status" value="1"/>
</dbReference>
<accession>A0A813KPW5</accession>
<dbReference type="PROSITE" id="PS50222">
    <property type="entry name" value="EF_HAND_2"/>
    <property type="match status" value="2"/>
</dbReference>
<dbReference type="EMBL" id="CAJNNW010031869">
    <property type="protein sequence ID" value="CAE8709693.1"/>
    <property type="molecule type" value="Genomic_DNA"/>
</dbReference>
<dbReference type="InterPro" id="IPR028325">
    <property type="entry name" value="VG_K_chnl"/>
</dbReference>
<feature type="region of interest" description="Disordered" evidence="13">
    <location>
        <begin position="101"/>
        <end position="129"/>
    </location>
</feature>
<evidence type="ECO:0000256" key="11">
    <source>
        <dbReference type="ARBA" id="ARBA00023136"/>
    </source>
</evidence>
<evidence type="ECO:0000256" key="1">
    <source>
        <dbReference type="ARBA" id="ARBA00004141"/>
    </source>
</evidence>
<dbReference type="SMART" id="SM00054">
    <property type="entry name" value="EFh"/>
    <property type="match status" value="2"/>
</dbReference>
<keyword evidence="4 14" id="KW-0812">Transmembrane</keyword>
<keyword evidence="7" id="KW-0851">Voltage-gated channel</keyword>
<evidence type="ECO:0000256" key="7">
    <source>
        <dbReference type="ARBA" id="ARBA00022882"/>
    </source>
</evidence>
<evidence type="ECO:0000256" key="13">
    <source>
        <dbReference type="SAM" id="MobiDB-lite"/>
    </source>
</evidence>
<comment type="subcellular location">
    <subcellularLocation>
        <location evidence="1">Membrane</location>
        <topology evidence="1">Multi-pass membrane protein</topology>
    </subcellularLocation>
</comment>
<feature type="domain" description="EF-hand" evidence="15">
    <location>
        <begin position="453"/>
        <end position="488"/>
    </location>
</feature>
<keyword evidence="11 14" id="KW-0472">Membrane</keyword>
<dbReference type="GO" id="GO:0005509">
    <property type="term" value="F:calcium ion binding"/>
    <property type="evidence" value="ECO:0007669"/>
    <property type="project" value="InterPro"/>
</dbReference>
<dbReference type="SUPFAM" id="SSF81324">
    <property type="entry name" value="Voltage-gated potassium channels"/>
    <property type="match status" value="1"/>
</dbReference>
<dbReference type="InterPro" id="IPR011992">
    <property type="entry name" value="EF-hand-dom_pair"/>
</dbReference>
<dbReference type="InterPro" id="IPR027359">
    <property type="entry name" value="Volt_channel_dom_sf"/>
</dbReference>
<evidence type="ECO:0000256" key="9">
    <source>
        <dbReference type="ARBA" id="ARBA00022989"/>
    </source>
</evidence>
<dbReference type="Proteomes" id="UP000626109">
    <property type="component" value="Unassembled WGS sequence"/>
</dbReference>
<evidence type="ECO:0000256" key="12">
    <source>
        <dbReference type="ARBA" id="ARBA00023303"/>
    </source>
</evidence>
<dbReference type="CDD" id="cd00051">
    <property type="entry name" value="EFh"/>
    <property type="match status" value="1"/>
</dbReference>
<evidence type="ECO:0000256" key="6">
    <source>
        <dbReference type="ARBA" id="ARBA00022837"/>
    </source>
</evidence>
<feature type="compositionally biased region" description="Polar residues" evidence="13">
    <location>
        <begin position="110"/>
        <end position="120"/>
    </location>
</feature>
<evidence type="ECO:0000256" key="14">
    <source>
        <dbReference type="SAM" id="Phobius"/>
    </source>
</evidence>
<evidence type="ECO:0000256" key="4">
    <source>
        <dbReference type="ARBA" id="ARBA00022692"/>
    </source>
</evidence>
<gene>
    <name evidence="16" type="ORF">PGLA2088_LOCUS35584</name>
</gene>
<proteinExistence type="predicted"/>
<dbReference type="InterPro" id="IPR002048">
    <property type="entry name" value="EF_hand_dom"/>
</dbReference>
<dbReference type="PANTHER" id="PTHR11537:SF254">
    <property type="entry name" value="POTASSIUM VOLTAGE-GATED CHANNEL PROTEIN SHAB"/>
    <property type="match status" value="1"/>
</dbReference>
<dbReference type="Pfam" id="PF13499">
    <property type="entry name" value="EF-hand_7"/>
    <property type="match status" value="1"/>
</dbReference>
<dbReference type="SUPFAM" id="SSF47473">
    <property type="entry name" value="EF-hand"/>
    <property type="match status" value="1"/>
</dbReference>
<dbReference type="AlphaFoldDB" id="A0A813KPW5"/>
<dbReference type="PANTHER" id="PTHR11537">
    <property type="entry name" value="VOLTAGE-GATED POTASSIUM CHANNEL"/>
    <property type="match status" value="1"/>
</dbReference>
<evidence type="ECO:0000256" key="10">
    <source>
        <dbReference type="ARBA" id="ARBA00023065"/>
    </source>
</evidence>
<dbReference type="Gene3D" id="1.20.120.350">
    <property type="entry name" value="Voltage-gated potassium channels. Chain C"/>
    <property type="match status" value="1"/>
</dbReference>
<keyword evidence="12" id="KW-0407">Ion channel</keyword>
<sequence length="572" mass="63898">METSSGPLRLSGEVPGMASVQVNQLLSWLDKEVRSKLLEIDQKLDQVLDSRSQVLHARMPHDEALDNKIIDLDSEKEVLREVGAEFDLFRRGLAQELLASQKSAHHKTSEGTQHGLQNGAQDAAHTMGAQNTETECGSFTVRAVSDSPSLADRLQAWAVPDCETASTESEALAKRPRKTIEIIRASRVTEQSKLIFGRRRNQYTGGIWAFLDDPDSGRPAQVYGKFMPILILGTVLVTIVQGMEEMSSLPVLETSIEGIFVFELLLRFCCCPNQKAFFLSLFNLIDLLSVLPLVYRACLGFQSPSTSQDAAFLIGFVPVVRLLKILRFSQYFHLIAIAFSMALEALPVLLFIYIWMWLAFAALIFACESRDNVSTLESAMWLTFISMTTVGYGDQVPQSTAGRLTMCVLVITSMLYVAIPLAIIGDDFREVWSNRDCIMLLKRTKEKLFKWGYKAGDIPVIFGLFDLNGNGELDYEEFEITLTEMGLGFTKQRTVELFELFDVNKSGTVDSAEFARTFYPEEYYSLFNAKSKSVLIQNSSSSTGPSSLRASTKPALILSPQIRRSITCRSFD</sequence>
<keyword evidence="9 14" id="KW-1133">Transmembrane helix</keyword>
<evidence type="ECO:0000256" key="3">
    <source>
        <dbReference type="ARBA" id="ARBA00022538"/>
    </source>
</evidence>
<reference evidence="16" key="1">
    <citation type="submission" date="2021-02" db="EMBL/GenBank/DDBJ databases">
        <authorList>
            <person name="Dougan E. K."/>
            <person name="Rhodes N."/>
            <person name="Thang M."/>
            <person name="Chan C."/>
        </authorList>
    </citation>
    <scope>NUCLEOTIDE SEQUENCE</scope>
</reference>
<evidence type="ECO:0000313" key="17">
    <source>
        <dbReference type="Proteomes" id="UP000626109"/>
    </source>
</evidence>
<feature type="transmembrane region" description="Helical" evidence="14">
    <location>
        <begin position="379"/>
        <end position="397"/>
    </location>
</feature>
<dbReference type="Pfam" id="PF00520">
    <property type="entry name" value="Ion_trans"/>
    <property type="match status" value="1"/>
</dbReference>
<dbReference type="PRINTS" id="PR00169">
    <property type="entry name" value="KCHANNEL"/>
</dbReference>
<keyword evidence="8" id="KW-0630">Potassium</keyword>
<feature type="transmembrane region" description="Helical" evidence="14">
    <location>
        <begin position="334"/>
        <end position="367"/>
    </location>
</feature>
<dbReference type="GO" id="GO:0001508">
    <property type="term" value="P:action potential"/>
    <property type="evidence" value="ECO:0007669"/>
    <property type="project" value="TreeGrafter"/>
</dbReference>
<evidence type="ECO:0000256" key="8">
    <source>
        <dbReference type="ARBA" id="ARBA00022958"/>
    </source>
</evidence>